<dbReference type="InterPro" id="IPR004398">
    <property type="entry name" value="RNA_MeTrfase_RsmD"/>
</dbReference>
<dbReference type="GO" id="GO:0003676">
    <property type="term" value="F:nucleic acid binding"/>
    <property type="evidence" value="ECO:0007669"/>
    <property type="project" value="InterPro"/>
</dbReference>
<keyword evidence="2 3" id="KW-0808">Transferase</keyword>
<gene>
    <name evidence="3" type="ORF">EDD57_10194</name>
</gene>
<dbReference type="SUPFAM" id="SSF53335">
    <property type="entry name" value="S-adenosyl-L-methionine-dependent methyltransferases"/>
    <property type="match status" value="1"/>
</dbReference>
<keyword evidence="1 3" id="KW-0489">Methyltransferase</keyword>
<dbReference type="OrthoDB" id="9803017at2"/>
<dbReference type="CDD" id="cd02440">
    <property type="entry name" value="AdoMet_MTases"/>
    <property type="match status" value="1"/>
</dbReference>
<evidence type="ECO:0000313" key="3">
    <source>
        <dbReference type="EMBL" id="TCP70651.1"/>
    </source>
</evidence>
<dbReference type="GO" id="GO:0008168">
    <property type="term" value="F:methyltransferase activity"/>
    <property type="evidence" value="ECO:0007669"/>
    <property type="project" value="UniProtKB-KW"/>
</dbReference>
<comment type="caution">
    <text evidence="3">The sequence shown here is derived from an EMBL/GenBank/DDBJ whole genome shotgun (WGS) entry which is preliminary data.</text>
</comment>
<evidence type="ECO:0000313" key="4">
    <source>
        <dbReference type="Proteomes" id="UP000294746"/>
    </source>
</evidence>
<dbReference type="PIRSF" id="PIRSF004553">
    <property type="entry name" value="CHP00095"/>
    <property type="match status" value="1"/>
</dbReference>
<dbReference type="InterPro" id="IPR029063">
    <property type="entry name" value="SAM-dependent_MTases_sf"/>
</dbReference>
<sequence>MRIIAGDARGGRLKMVPGKHVRPTADRVKESLFSVIGPFFDGGKGLDLFAGTGALGLEALSRGLDHVTFVDDARASVDTVKENVRLTKMTDRATLIKRDARTYVKTLADQEKYTVIFLDPPYHEGFYETILTCIGEKELLTDEGTLVVEHPSKLEMPGKIAGLSVYRQLSYGDTAITLYEYSQT</sequence>
<organism evidence="3 4">
    <name type="scientific">Baia soyae</name>
    <dbReference type="NCBI Taxonomy" id="1544746"/>
    <lineage>
        <taxon>Bacteria</taxon>
        <taxon>Bacillati</taxon>
        <taxon>Bacillota</taxon>
        <taxon>Bacilli</taxon>
        <taxon>Bacillales</taxon>
        <taxon>Thermoactinomycetaceae</taxon>
        <taxon>Baia</taxon>
    </lineage>
</organism>
<dbReference type="PANTHER" id="PTHR43542:SF1">
    <property type="entry name" value="METHYLTRANSFERASE"/>
    <property type="match status" value="1"/>
</dbReference>
<accession>A0A4V2SYI3</accession>
<evidence type="ECO:0000256" key="1">
    <source>
        <dbReference type="ARBA" id="ARBA00022603"/>
    </source>
</evidence>
<dbReference type="EMBL" id="SLXV01000001">
    <property type="protein sequence ID" value="TCP70651.1"/>
    <property type="molecule type" value="Genomic_DNA"/>
</dbReference>
<dbReference type="AlphaFoldDB" id="A0A4V2SYI3"/>
<dbReference type="NCBIfam" id="TIGR00095">
    <property type="entry name" value="16S rRNA (guanine(966)-N(2))-methyltransferase RsmD"/>
    <property type="match status" value="1"/>
</dbReference>
<dbReference type="PROSITE" id="PS00092">
    <property type="entry name" value="N6_MTASE"/>
    <property type="match status" value="1"/>
</dbReference>
<dbReference type="RefSeq" id="WP_131847245.1">
    <property type="nucleotide sequence ID" value="NZ_SLXV01000001.1"/>
</dbReference>
<dbReference type="Gene3D" id="3.40.50.150">
    <property type="entry name" value="Vaccinia Virus protein VP39"/>
    <property type="match status" value="1"/>
</dbReference>
<reference evidence="3 4" key="1">
    <citation type="submission" date="2019-03" db="EMBL/GenBank/DDBJ databases">
        <title>Genomic Encyclopedia of Type Strains, Phase IV (KMG-IV): sequencing the most valuable type-strain genomes for metagenomic binning, comparative biology and taxonomic classification.</title>
        <authorList>
            <person name="Goeker M."/>
        </authorList>
    </citation>
    <scope>NUCLEOTIDE SEQUENCE [LARGE SCALE GENOMIC DNA]</scope>
    <source>
        <strain evidence="3 4">DSM 46831</strain>
    </source>
</reference>
<dbReference type="PANTHER" id="PTHR43542">
    <property type="entry name" value="METHYLTRANSFERASE"/>
    <property type="match status" value="1"/>
</dbReference>
<protein>
    <submittedName>
        <fullName evidence="3">16S rRNA (Guanine(966)-N(2))-methyltransferase RsmD</fullName>
    </submittedName>
</protein>
<dbReference type="InterPro" id="IPR002052">
    <property type="entry name" value="DNA_methylase_N6_adenine_CS"/>
</dbReference>
<evidence type="ECO:0000256" key="2">
    <source>
        <dbReference type="ARBA" id="ARBA00022679"/>
    </source>
</evidence>
<dbReference type="Pfam" id="PF03602">
    <property type="entry name" value="Cons_hypoth95"/>
    <property type="match status" value="1"/>
</dbReference>
<name>A0A4V2SYI3_9BACL</name>
<dbReference type="Proteomes" id="UP000294746">
    <property type="component" value="Unassembled WGS sequence"/>
</dbReference>
<proteinExistence type="predicted"/>
<dbReference type="GO" id="GO:0031167">
    <property type="term" value="P:rRNA methylation"/>
    <property type="evidence" value="ECO:0007669"/>
    <property type="project" value="InterPro"/>
</dbReference>
<keyword evidence="4" id="KW-1185">Reference proteome</keyword>